<dbReference type="InterPro" id="IPR001647">
    <property type="entry name" value="HTH_TetR"/>
</dbReference>
<dbReference type="InterPro" id="IPR041490">
    <property type="entry name" value="KstR2_TetR_C"/>
</dbReference>
<reference evidence="8" key="1">
    <citation type="journal article" date="2019" name="Int. J. Syst. Evol. Microbiol.">
        <title>The Global Catalogue of Microorganisms (GCM) 10K type strain sequencing project: providing services to taxonomists for standard genome sequencing and annotation.</title>
        <authorList>
            <consortium name="The Broad Institute Genomics Platform"/>
            <consortium name="The Broad Institute Genome Sequencing Center for Infectious Disease"/>
            <person name="Wu L."/>
            <person name="Ma J."/>
        </authorList>
    </citation>
    <scope>NUCLEOTIDE SEQUENCE [LARGE SCALE GENOMIC DNA]</scope>
    <source>
        <strain evidence="8">TBRC 1276</strain>
    </source>
</reference>
<keyword evidence="3 5" id="KW-0238">DNA-binding</keyword>
<dbReference type="PRINTS" id="PR00455">
    <property type="entry name" value="HTHTETR"/>
</dbReference>
<evidence type="ECO:0000256" key="3">
    <source>
        <dbReference type="ARBA" id="ARBA00023125"/>
    </source>
</evidence>
<dbReference type="Pfam" id="PF17932">
    <property type="entry name" value="TetR_C_24"/>
    <property type="match status" value="1"/>
</dbReference>
<dbReference type="PANTHER" id="PTHR30055">
    <property type="entry name" value="HTH-TYPE TRANSCRIPTIONAL REGULATOR RUTR"/>
    <property type="match status" value="1"/>
</dbReference>
<dbReference type="InterPro" id="IPR050109">
    <property type="entry name" value="HTH-type_TetR-like_transc_reg"/>
</dbReference>
<dbReference type="InterPro" id="IPR036271">
    <property type="entry name" value="Tet_transcr_reg_TetR-rel_C_sf"/>
</dbReference>
<evidence type="ECO:0000313" key="8">
    <source>
        <dbReference type="Proteomes" id="UP001595851"/>
    </source>
</evidence>
<dbReference type="Pfam" id="PF00440">
    <property type="entry name" value="TetR_N"/>
    <property type="match status" value="1"/>
</dbReference>
<gene>
    <name evidence="7" type="ORF">ACFOY2_28330</name>
</gene>
<dbReference type="Gene3D" id="1.10.10.60">
    <property type="entry name" value="Homeodomain-like"/>
    <property type="match status" value="1"/>
</dbReference>
<name>A0ABV8GDI1_9ACTN</name>
<evidence type="ECO:0000256" key="1">
    <source>
        <dbReference type="ARBA" id="ARBA00022491"/>
    </source>
</evidence>
<dbReference type="Proteomes" id="UP001595851">
    <property type="component" value="Unassembled WGS sequence"/>
</dbReference>
<dbReference type="EMBL" id="JBHSBI010000015">
    <property type="protein sequence ID" value="MFC4011164.1"/>
    <property type="molecule type" value="Genomic_DNA"/>
</dbReference>
<dbReference type="PROSITE" id="PS50977">
    <property type="entry name" value="HTH_TETR_2"/>
    <property type="match status" value="1"/>
</dbReference>
<organism evidence="7 8">
    <name type="scientific">Nonomuraea purpurea</name>
    <dbReference type="NCBI Taxonomy" id="1849276"/>
    <lineage>
        <taxon>Bacteria</taxon>
        <taxon>Bacillati</taxon>
        <taxon>Actinomycetota</taxon>
        <taxon>Actinomycetes</taxon>
        <taxon>Streptosporangiales</taxon>
        <taxon>Streptosporangiaceae</taxon>
        <taxon>Nonomuraea</taxon>
    </lineage>
</organism>
<accession>A0ABV8GDI1</accession>
<evidence type="ECO:0000256" key="4">
    <source>
        <dbReference type="ARBA" id="ARBA00023163"/>
    </source>
</evidence>
<evidence type="ECO:0000313" key="7">
    <source>
        <dbReference type="EMBL" id="MFC4011164.1"/>
    </source>
</evidence>
<dbReference type="InterPro" id="IPR009057">
    <property type="entry name" value="Homeodomain-like_sf"/>
</dbReference>
<dbReference type="RefSeq" id="WP_379531122.1">
    <property type="nucleotide sequence ID" value="NZ_JBHSBI010000015.1"/>
</dbReference>
<dbReference type="SUPFAM" id="SSF48498">
    <property type="entry name" value="Tetracyclin repressor-like, C-terminal domain"/>
    <property type="match status" value="1"/>
</dbReference>
<proteinExistence type="predicted"/>
<dbReference type="SUPFAM" id="SSF46689">
    <property type="entry name" value="Homeodomain-like"/>
    <property type="match status" value="1"/>
</dbReference>
<dbReference type="Gene3D" id="1.10.357.10">
    <property type="entry name" value="Tetracycline Repressor, domain 2"/>
    <property type="match status" value="1"/>
</dbReference>
<evidence type="ECO:0000256" key="2">
    <source>
        <dbReference type="ARBA" id="ARBA00023015"/>
    </source>
</evidence>
<keyword evidence="4" id="KW-0804">Transcription</keyword>
<keyword evidence="2" id="KW-0805">Transcription regulation</keyword>
<evidence type="ECO:0000259" key="6">
    <source>
        <dbReference type="PROSITE" id="PS50977"/>
    </source>
</evidence>
<keyword evidence="8" id="KW-1185">Reference proteome</keyword>
<evidence type="ECO:0000256" key="5">
    <source>
        <dbReference type="PROSITE-ProRule" id="PRU00335"/>
    </source>
</evidence>
<feature type="domain" description="HTH tetR-type" evidence="6">
    <location>
        <begin position="12"/>
        <end position="72"/>
    </location>
</feature>
<dbReference type="PANTHER" id="PTHR30055:SF175">
    <property type="entry name" value="HTH-TYPE TRANSCRIPTIONAL REPRESSOR KSTR2"/>
    <property type="match status" value="1"/>
</dbReference>
<keyword evidence="1" id="KW-0678">Repressor</keyword>
<feature type="DNA-binding region" description="H-T-H motif" evidence="5">
    <location>
        <begin position="35"/>
        <end position="54"/>
    </location>
</feature>
<sequence>MWNTGAAAEQASDGYTTIFREATRLFGERGYTGTSMRDIAKAVGMLPGSLYAHIASKESLLFAIIEGGVDRFNHALDDVRATSDDPRVLLREAIKAHVRVVAENPGRTLIVFHQWRYLGDENRARLLDKRARYEHFFTETLRAGVSAGVFDAGLDARMVVFGLLGALNWTPEWFSPDGPATAGEIGEKLADALLNGPLIRADPTGG</sequence>
<protein>
    <submittedName>
        <fullName evidence="7">TetR/AcrR family transcriptional regulator</fullName>
    </submittedName>
</protein>
<comment type="caution">
    <text evidence="7">The sequence shown here is derived from an EMBL/GenBank/DDBJ whole genome shotgun (WGS) entry which is preliminary data.</text>
</comment>